<reference evidence="2 3" key="1">
    <citation type="journal article" date="2013" name="Curr. Biol.">
        <title>The Genome of the Foraminiferan Reticulomyxa filosa.</title>
        <authorList>
            <person name="Glockner G."/>
            <person name="Hulsmann N."/>
            <person name="Schleicher M."/>
            <person name="Noegel A.A."/>
            <person name="Eichinger L."/>
            <person name="Gallinger C."/>
            <person name="Pawlowski J."/>
            <person name="Sierra R."/>
            <person name="Euteneuer U."/>
            <person name="Pillet L."/>
            <person name="Moustafa A."/>
            <person name="Platzer M."/>
            <person name="Groth M."/>
            <person name="Szafranski K."/>
            <person name="Schliwa M."/>
        </authorList>
    </citation>
    <scope>NUCLEOTIDE SEQUENCE [LARGE SCALE GENOMIC DNA]</scope>
</reference>
<dbReference type="InterPro" id="IPR001680">
    <property type="entry name" value="WD40_rpt"/>
</dbReference>
<dbReference type="Gene3D" id="2.130.10.10">
    <property type="entry name" value="YVTN repeat-like/Quinoprotein amine dehydrogenase"/>
    <property type="match status" value="1"/>
</dbReference>
<dbReference type="InterPro" id="IPR036322">
    <property type="entry name" value="WD40_repeat_dom_sf"/>
</dbReference>
<sequence>KPDLIQTKIRVFCSFLIVESIIFTFFVVLWILYPNKIFPSNYLKNNEQHRRWKKNEQHLTLKLKFHFDLVVKFVDSLKQNIKLHQSPERKIDNERQRSNLGKISFDSFKNLIKLSNIFNYHKELVNSIDYSTFDNSQIICSGSNDCTINVFNFDIKKEINKIILSKHVECAKFSKYHYHNNKKNIEFSSFNDDNNVRLCDVGESKLLNIFTEHTHNVNFVAISPSQSNNGNKNDNTGIIGGNGYTKINKQEHCINTSRNEDNDQQIMIVCLYVMAHIMAEFVFGSESCFIYF</sequence>
<dbReference type="Proteomes" id="UP000023152">
    <property type="component" value="Unassembled WGS sequence"/>
</dbReference>
<dbReference type="InterPro" id="IPR015943">
    <property type="entry name" value="WD40/YVTN_repeat-like_dom_sf"/>
</dbReference>
<protein>
    <submittedName>
        <fullName evidence="2">Uncharacterized protein</fullName>
    </submittedName>
</protein>
<keyword evidence="1" id="KW-1133">Transmembrane helix</keyword>
<feature type="non-terminal residue" evidence="2">
    <location>
        <position position="1"/>
    </location>
</feature>
<evidence type="ECO:0000313" key="3">
    <source>
        <dbReference type="Proteomes" id="UP000023152"/>
    </source>
</evidence>
<name>X6P7Q8_RETFI</name>
<dbReference type="EMBL" id="ASPP01002754">
    <property type="protein sequence ID" value="ETO34226.1"/>
    <property type="molecule type" value="Genomic_DNA"/>
</dbReference>
<evidence type="ECO:0000256" key="1">
    <source>
        <dbReference type="SAM" id="Phobius"/>
    </source>
</evidence>
<comment type="caution">
    <text evidence="2">The sequence shown here is derived from an EMBL/GenBank/DDBJ whole genome shotgun (WGS) entry which is preliminary data.</text>
</comment>
<keyword evidence="1" id="KW-0812">Transmembrane</keyword>
<accession>X6P7Q8</accession>
<proteinExistence type="predicted"/>
<dbReference type="SMART" id="SM00320">
    <property type="entry name" value="WD40"/>
    <property type="match status" value="2"/>
</dbReference>
<feature type="transmembrane region" description="Helical" evidence="1">
    <location>
        <begin position="12"/>
        <end position="33"/>
    </location>
</feature>
<dbReference type="AlphaFoldDB" id="X6P7Q8"/>
<gene>
    <name evidence="2" type="ORF">RFI_02868</name>
</gene>
<keyword evidence="1" id="KW-0472">Membrane</keyword>
<dbReference type="SUPFAM" id="SSF50978">
    <property type="entry name" value="WD40 repeat-like"/>
    <property type="match status" value="1"/>
</dbReference>
<keyword evidence="3" id="KW-1185">Reference proteome</keyword>
<dbReference type="Pfam" id="PF00400">
    <property type="entry name" value="WD40"/>
    <property type="match status" value="1"/>
</dbReference>
<evidence type="ECO:0000313" key="2">
    <source>
        <dbReference type="EMBL" id="ETO34226.1"/>
    </source>
</evidence>
<organism evidence="2 3">
    <name type="scientific">Reticulomyxa filosa</name>
    <dbReference type="NCBI Taxonomy" id="46433"/>
    <lineage>
        <taxon>Eukaryota</taxon>
        <taxon>Sar</taxon>
        <taxon>Rhizaria</taxon>
        <taxon>Retaria</taxon>
        <taxon>Foraminifera</taxon>
        <taxon>Monothalamids</taxon>
        <taxon>Reticulomyxidae</taxon>
        <taxon>Reticulomyxa</taxon>
    </lineage>
</organism>